<sequence length="409" mass="46094">MSFYLRKLRRTLRLIPSTQSLSFGFSTRVNERDNASSLSDGSSPNVSRLHRTSSSIPNQTAPTRTGEGSVTSANEIAHNLLPVIIPPAESLLPMSYKDVKDILLSESLKRASSSSEEIDFVSKAVKSVRLTCDDILVDPLGGPFDCDLLQSVNERIPIDILAPTPLTCPSFRDFRMPHCDVWRKNIHSVEELSRGSESQRVNQDLSPANAAIPNVHTVFFSASGSRDSQSSSESSKDGPSPEQMHNVKEKLEALVTNLFKGRHDYGILHKQVILENNLFGDNKVSRGVTAYAMELLKLRFRIHVRYSSTAMEIMNVTSLEQSGVIRIHWRLKGVSQIQVLKFWRLFQSKNTILKEDWEWLEAFSYFHIGKDGLVHKHRIDRMMPDNERETNNLTEKLQGLLNPAKPLVS</sequence>
<dbReference type="PANTHER" id="PTHR31094:SF2">
    <property type="entry name" value="RIKEN CDNA 2310061I04 GENE"/>
    <property type="match status" value="1"/>
</dbReference>
<name>A0ABM0JYT2_APLCA</name>
<organism evidence="2 3">
    <name type="scientific">Aplysia californica</name>
    <name type="common">California sea hare</name>
    <dbReference type="NCBI Taxonomy" id="6500"/>
    <lineage>
        <taxon>Eukaryota</taxon>
        <taxon>Metazoa</taxon>
        <taxon>Spiralia</taxon>
        <taxon>Lophotrochozoa</taxon>
        <taxon>Mollusca</taxon>
        <taxon>Gastropoda</taxon>
        <taxon>Heterobranchia</taxon>
        <taxon>Euthyneura</taxon>
        <taxon>Tectipleura</taxon>
        <taxon>Aplysiida</taxon>
        <taxon>Aplysioidea</taxon>
        <taxon>Aplysiidae</taxon>
        <taxon>Aplysia</taxon>
    </lineage>
</organism>
<protein>
    <submittedName>
        <fullName evidence="3">Uncharacterized protein LOC101856596</fullName>
    </submittedName>
</protein>
<feature type="compositionally biased region" description="Low complexity" evidence="1">
    <location>
        <begin position="222"/>
        <end position="242"/>
    </location>
</feature>
<evidence type="ECO:0000313" key="3">
    <source>
        <dbReference type="RefSeq" id="XP_005104721.2"/>
    </source>
</evidence>
<gene>
    <name evidence="3" type="primary">LOC101856596</name>
</gene>
<dbReference type="RefSeq" id="XP_005104721.2">
    <property type="nucleotide sequence ID" value="XM_005104664.3"/>
</dbReference>
<accession>A0ABM0JYT2</accession>
<dbReference type="InterPro" id="IPR018790">
    <property type="entry name" value="DUF2358"/>
</dbReference>
<dbReference type="GeneID" id="101856596"/>
<reference evidence="3" key="1">
    <citation type="submission" date="2025-08" db="UniProtKB">
        <authorList>
            <consortium name="RefSeq"/>
        </authorList>
    </citation>
    <scope>IDENTIFICATION</scope>
</reference>
<evidence type="ECO:0000256" key="1">
    <source>
        <dbReference type="SAM" id="MobiDB-lite"/>
    </source>
</evidence>
<evidence type="ECO:0000313" key="2">
    <source>
        <dbReference type="Proteomes" id="UP000694888"/>
    </source>
</evidence>
<keyword evidence="2" id="KW-1185">Reference proteome</keyword>
<feature type="region of interest" description="Disordered" evidence="1">
    <location>
        <begin position="33"/>
        <end position="70"/>
    </location>
</feature>
<dbReference type="Pfam" id="PF10184">
    <property type="entry name" value="DUF2358"/>
    <property type="match status" value="1"/>
</dbReference>
<dbReference type="PANTHER" id="PTHR31094">
    <property type="entry name" value="RIKEN CDNA 2310061I04 GENE"/>
    <property type="match status" value="1"/>
</dbReference>
<feature type="compositionally biased region" description="Polar residues" evidence="1">
    <location>
        <begin position="35"/>
        <end position="70"/>
    </location>
</feature>
<feature type="region of interest" description="Disordered" evidence="1">
    <location>
        <begin position="222"/>
        <end position="244"/>
    </location>
</feature>
<dbReference type="Proteomes" id="UP000694888">
    <property type="component" value="Unplaced"/>
</dbReference>
<proteinExistence type="predicted"/>